<name>A0A2Z4JT77_9BURK</name>
<evidence type="ECO:0000256" key="10">
    <source>
        <dbReference type="ARBA" id="ARBA00022679"/>
    </source>
</evidence>
<evidence type="ECO:0000313" key="21">
    <source>
        <dbReference type="Proteomes" id="UP000248592"/>
    </source>
</evidence>
<feature type="transmembrane region" description="Helical" evidence="19">
    <location>
        <begin position="208"/>
        <end position="227"/>
    </location>
</feature>
<evidence type="ECO:0000256" key="17">
    <source>
        <dbReference type="ARBA" id="ARBA00023264"/>
    </source>
</evidence>
<dbReference type="GO" id="GO:0016024">
    <property type="term" value="P:CDP-diacylglycerol biosynthetic process"/>
    <property type="evidence" value="ECO:0007669"/>
    <property type="project" value="UniProtKB-UniPathway"/>
</dbReference>
<evidence type="ECO:0000256" key="18">
    <source>
        <dbReference type="RuleBase" id="RU003938"/>
    </source>
</evidence>
<evidence type="ECO:0000256" key="14">
    <source>
        <dbReference type="ARBA" id="ARBA00023098"/>
    </source>
</evidence>
<feature type="transmembrane region" description="Helical" evidence="19">
    <location>
        <begin position="79"/>
        <end position="97"/>
    </location>
</feature>
<proteinExistence type="inferred from homology"/>
<keyword evidence="8" id="KW-1003">Cell membrane</keyword>
<evidence type="ECO:0000256" key="11">
    <source>
        <dbReference type="ARBA" id="ARBA00022692"/>
    </source>
</evidence>
<evidence type="ECO:0000256" key="9">
    <source>
        <dbReference type="ARBA" id="ARBA00022516"/>
    </source>
</evidence>
<dbReference type="PANTHER" id="PTHR46382:SF1">
    <property type="entry name" value="PHOSPHATIDATE CYTIDYLYLTRANSFERASE"/>
    <property type="match status" value="1"/>
</dbReference>
<dbReference type="PROSITE" id="PS01315">
    <property type="entry name" value="CDS"/>
    <property type="match status" value="1"/>
</dbReference>
<keyword evidence="14" id="KW-0443">Lipid metabolism</keyword>
<dbReference type="GO" id="GO:0005886">
    <property type="term" value="C:plasma membrane"/>
    <property type="evidence" value="ECO:0007669"/>
    <property type="project" value="UniProtKB-SubCell"/>
</dbReference>
<keyword evidence="11 18" id="KW-0812">Transmembrane</keyword>
<evidence type="ECO:0000256" key="19">
    <source>
        <dbReference type="SAM" id="Phobius"/>
    </source>
</evidence>
<keyword evidence="13 19" id="KW-1133">Transmembrane helix</keyword>
<keyword evidence="9" id="KW-0444">Lipid biosynthesis</keyword>
<feature type="transmembrane region" description="Helical" evidence="19">
    <location>
        <begin position="176"/>
        <end position="196"/>
    </location>
</feature>
<evidence type="ECO:0000256" key="5">
    <source>
        <dbReference type="ARBA" id="ARBA00010185"/>
    </source>
</evidence>
<feature type="transmembrane region" description="Helical" evidence="19">
    <location>
        <begin position="109"/>
        <end position="127"/>
    </location>
</feature>
<sequence>MLKTRVITAIVLLTILLAVLFVLPPIYLGGFFLLLLMASAWEWSRLILPNQPWLAYFYASVCLLIIAGLMLLHQPLGPFALMFFASIFWLLIAPLMLSRGLKIDLKKWSAPYFILGLVLLPATWFSVMFLREIGLLFLLSTMALVWIADIGAYFVGKAIGKRRLAPEISPGKSIEGAVGGLVLCYMYAGLCTFYLAPTLTLFGVWTYRFGWLPMFLMVTALTFLSIFGDLFESQFKRLAGVKDSSRLLPGHGGVLDRVDALIPVMPIAVLLVGFL</sequence>
<evidence type="ECO:0000256" key="7">
    <source>
        <dbReference type="ARBA" id="ARBA00019373"/>
    </source>
</evidence>
<accession>A0A2Z4JT77</accession>
<evidence type="ECO:0000256" key="12">
    <source>
        <dbReference type="ARBA" id="ARBA00022695"/>
    </source>
</evidence>
<keyword evidence="16" id="KW-0594">Phospholipid biosynthesis</keyword>
<comment type="pathway">
    <text evidence="4">Lipid metabolism.</text>
</comment>
<comment type="catalytic activity">
    <reaction evidence="1 18">
        <text>a 1,2-diacyl-sn-glycero-3-phosphate + CTP + H(+) = a CDP-1,2-diacyl-sn-glycerol + diphosphate</text>
        <dbReference type="Rhea" id="RHEA:16229"/>
        <dbReference type="ChEBI" id="CHEBI:15378"/>
        <dbReference type="ChEBI" id="CHEBI:33019"/>
        <dbReference type="ChEBI" id="CHEBI:37563"/>
        <dbReference type="ChEBI" id="CHEBI:58332"/>
        <dbReference type="ChEBI" id="CHEBI:58608"/>
        <dbReference type="EC" id="2.7.7.41"/>
    </reaction>
</comment>
<comment type="similarity">
    <text evidence="5 18">Belongs to the CDS family.</text>
</comment>
<evidence type="ECO:0000313" key="20">
    <source>
        <dbReference type="EMBL" id="AWW49997.1"/>
    </source>
</evidence>
<comment type="subcellular location">
    <subcellularLocation>
        <location evidence="2">Cell membrane</location>
        <topology evidence="2">Multi-pass membrane protein</topology>
    </subcellularLocation>
</comment>
<evidence type="ECO:0000256" key="8">
    <source>
        <dbReference type="ARBA" id="ARBA00022475"/>
    </source>
</evidence>
<dbReference type="InterPro" id="IPR000374">
    <property type="entry name" value="PC_trans"/>
</dbReference>
<keyword evidence="15 19" id="KW-0472">Membrane</keyword>
<evidence type="ECO:0000256" key="13">
    <source>
        <dbReference type="ARBA" id="ARBA00022989"/>
    </source>
</evidence>
<organism evidence="20 21">
    <name type="scientific">Polynucleobacter paneuropaeus</name>
    <dbReference type="NCBI Taxonomy" id="2527775"/>
    <lineage>
        <taxon>Bacteria</taxon>
        <taxon>Pseudomonadati</taxon>
        <taxon>Pseudomonadota</taxon>
        <taxon>Betaproteobacteria</taxon>
        <taxon>Burkholderiales</taxon>
        <taxon>Burkholderiaceae</taxon>
        <taxon>Polynucleobacter</taxon>
    </lineage>
</organism>
<keyword evidence="17" id="KW-1208">Phospholipid metabolism</keyword>
<dbReference type="UniPathway" id="UPA00557">
    <property type="reaction ID" value="UER00614"/>
</dbReference>
<evidence type="ECO:0000256" key="16">
    <source>
        <dbReference type="ARBA" id="ARBA00023209"/>
    </source>
</evidence>
<feature type="transmembrane region" description="Helical" evidence="19">
    <location>
        <begin position="133"/>
        <end position="155"/>
    </location>
</feature>
<dbReference type="EMBL" id="CP030085">
    <property type="protein sequence ID" value="AWW49997.1"/>
    <property type="molecule type" value="Genomic_DNA"/>
</dbReference>
<dbReference type="RefSeq" id="WP_112294779.1">
    <property type="nucleotide sequence ID" value="NZ_CBCSBS010000001.1"/>
</dbReference>
<reference evidence="21" key="1">
    <citation type="submission" date="2018-06" db="EMBL/GenBank/DDBJ databases">
        <title>Description of a new Polynucleobacter species.</title>
        <authorList>
            <person name="Hahn M.W."/>
        </authorList>
    </citation>
    <scope>NUCLEOTIDE SEQUENCE [LARGE SCALE GENOMIC DNA]</scope>
    <source>
        <strain evidence="21">MG-25-Pas1-D2</strain>
    </source>
</reference>
<dbReference type="Proteomes" id="UP000248592">
    <property type="component" value="Chromosome"/>
</dbReference>
<evidence type="ECO:0000256" key="6">
    <source>
        <dbReference type="ARBA" id="ARBA00012487"/>
    </source>
</evidence>
<dbReference type="PANTHER" id="PTHR46382">
    <property type="entry name" value="PHOSPHATIDATE CYTIDYLYLTRANSFERASE"/>
    <property type="match status" value="1"/>
</dbReference>
<evidence type="ECO:0000256" key="1">
    <source>
        <dbReference type="ARBA" id="ARBA00001698"/>
    </source>
</evidence>
<feature type="transmembrane region" description="Helical" evidence="19">
    <location>
        <begin position="55"/>
        <end position="73"/>
    </location>
</feature>
<evidence type="ECO:0000256" key="2">
    <source>
        <dbReference type="ARBA" id="ARBA00004651"/>
    </source>
</evidence>
<keyword evidence="10 18" id="KW-0808">Transferase</keyword>
<evidence type="ECO:0000256" key="3">
    <source>
        <dbReference type="ARBA" id="ARBA00005119"/>
    </source>
</evidence>
<dbReference type="EC" id="2.7.7.41" evidence="6 18"/>
<dbReference type="GO" id="GO:0004605">
    <property type="term" value="F:phosphatidate cytidylyltransferase activity"/>
    <property type="evidence" value="ECO:0007669"/>
    <property type="project" value="UniProtKB-EC"/>
</dbReference>
<feature type="transmembrane region" description="Helical" evidence="19">
    <location>
        <begin position="6"/>
        <end position="35"/>
    </location>
</feature>
<gene>
    <name evidence="20" type="ORF">Pas1_06155</name>
</gene>
<protein>
    <recommendedName>
        <fullName evidence="7 18">Phosphatidate cytidylyltransferase</fullName>
        <ecNumber evidence="6 18">2.7.7.41</ecNumber>
    </recommendedName>
</protein>
<dbReference type="Pfam" id="PF01148">
    <property type="entry name" value="CTP_transf_1"/>
    <property type="match status" value="1"/>
</dbReference>
<evidence type="ECO:0000256" key="4">
    <source>
        <dbReference type="ARBA" id="ARBA00005189"/>
    </source>
</evidence>
<dbReference type="AlphaFoldDB" id="A0A2Z4JT77"/>
<keyword evidence="12 18" id="KW-0548">Nucleotidyltransferase</keyword>
<comment type="pathway">
    <text evidence="3 18">Phospholipid metabolism; CDP-diacylglycerol biosynthesis; CDP-diacylglycerol from sn-glycerol 3-phosphate: step 3/3.</text>
</comment>
<evidence type="ECO:0000256" key="15">
    <source>
        <dbReference type="ARBA" id="ARBA00023136"/>
    </source>
</evidence>